<name>A0A024G707_9STRA</name>
<dbReference type="CDD" id="cd00159">
    <property type="entry name" value="RhoGAP"/>
    <property type="match status" value="1"/>
</dbReference>
<dbReference type="Pfam" id="PF02759">
    <property type="entry name" value="RUN"/>
    <property type="match status" value="1"/>
</dbReference>
<dbReference type="Pfam" id="PF04727">
    <property type="entry name" value="ELMO_CED12"/>
    <property type="match status" value="1"/>
</dbReference>
<dbReference type="InterPro" id="IPR050868">
    <property type="entry name" value="ELMO_domain-containing"/>
</dbReference>
<dbReference type="Gene3D" id="1.10.555.10">
    <property type="entry name" value="Rho GTPase activation protein"/>
    <property type="match status" value="1"/>
</dbReference>
<evidence type="ECO:0008006" key="6">
    <source>
        <dbReference type="Google" id="ProtNLM"/>
    </source>
</evidence>
<dbReference type="GO" id="GO:0007165">
    <property type="term" value="P:signal transduction"/>
    <property type="evidence" value="ECO:0007669"/>
    <property type="project" value="InterPro"/>
</dbReference>
<dbReference type="EMBL" id="CAIX01000035">
    <property type="protein sequence ID" value="CCI42533.1"/>
    <property type="molecule type" value="Genomic_DNA"/>
</dbReference>
<dbReference type="SUPFAM" id="SSF140741">
    <property type="entry name" value="RUN domain-like"/>
    <property type="match status" value="1"/>
</dbReference>
<dbReference type="InterPro" id="IPR006816">
    <property type="entry name" value="ELMO_dom"/>
</dbReference>
<dbReference type="PROSITE" id="PS50826">
    <property type="entry name" value="RUN"/>
    <property type="match status" value="1"/>
</dbReference>
<dbReference type="PROSITE" id="PS51335">
    <property type="entry name" value="ELMO"/>
    <property type="match status" value="1"/>
</dbReference>
<dbReference type="InterPro" id="IPR037213">
    <property type="entry name" value="Run_dom_sf"/>
</dbReference>
<feature type="domain" description="ELMO" evidence="3">
    <location>
        <begin position="672"/>
        <end position="872"/>
    </location>
</feature>
<dbReference type="Pfam" id="PF00620">
    <property type="entry name" value="RhoGAP"/>
    <property type="match status" value="1"/>
</dbReference>
<dbReference type="InterPro" id="IPR000198">
    <property type="entry name" value="RhoGAP_dom"/>
</dbReference>
<dbReference type="SMART" id="SM00593">
    <property type="entry name" value="RUN"/>
    <property type="match status" value="1"/>
</dbReference>
<dbReference type="SMART" id="SM00324">
    <property type="entry name" value="RhoGAP"/>
    <property type="match status" value="1"/>
</dbReference>
<comment type="caution">
    <text evidence="4">The sequence shown here is derived from an EMBL/GenBank/DDBJ whole genome shotgun (WGS) entry which is preliminary data.</text>
</comment>
<dbReference type="Proteomes" id="UP000053237">
    <property type="component" value="Unassembled WGS sequence"/>
</dbReference>
<feature type="domain" description="Rho-GAP" evidence="1">
    <location>
        <begin position="389"/>
        <end position="588"/>
    </location>
</feature>
<accession>A0A024G707</accession>
<dbReference type="OrthoDB" id="67155at2759"/>
<evidence type="ECO:0000259" key="3">
    <source>
        <dbReference type="PROSITE" id="PS51335"/>
    </source>
</evidence>
<dbReference type="AlphaFoldDB" id="A0A024G707"/>
<evidence type="ECO:0000259" key="2">
    <source>
        <dbReference type="PROSITE" id="PS50826"/>
    </source>
</evidence>
<dbReference type="PANTHER" id="PTHR12771:SF56">
    <property type="entry name" value="CED-12"/>
    <property type="match status" value="1"/>
</dbReference>
<dbReference type="Gene3D" id="1.20.58.900">
    <property type="match status" value="1"/>
</dbReference>
<reference evidence="4 5" key="1">
    <citation type="submission" date="2012-05" db="EMBL/GenBank/DDBJ databases">
        <title>Recombination and specialization in a pathogen metapopulation.</title>
        <authorList>
            <person name="Gardiner A."/>
            <person name="Kemen E."/>
            <person name="Schultz-Larsen T."/>
            <person name="MacLean D."/>
            <person name="Van Oosterhout C."/>
            <person name="Jones J.D.G."/>
        </authorList>
    </citation>
    <scope>NUCLEOTIDE SEQUENCE [LARGE SCALE GENOMIC DNA]</scope>
    <source>
        <strain evidence="4 5">Ac Nc2</strain>
    </source>
</reference>
<evidence type="ECO:0000313" key="5">
    <source>
        <dbReference type="Proteomes" id="UP000053237"/>
    </source>
</evidence>
<keyword evidence="5" id="KW-1185">Reference proteome</keyword>
<organism evidence="4 5">
    <name type="scientific">Albugo candida</name>
    <dbReference type="NCBI Taxonomy" id="65357"/>
    <lineage>
        <taxon>Eukaryota</taxon>
        <taxon>Sar</taxon>
        <taxon>Stramenopiles</taxon>
        <taxon>Oomycota</taxon>
        <taxon>Peronosporomycetes</taxon>
        <taxon>Albuginales</taxon>
        <taxon>Albuginaceae</taxon>
        <taxon>Albugo</taxon>
    </lineage>
</organism>
<dbReference type="SUPFAM" id="SSF48350">
    <property type="entry name" value="GTPase activation domain, GAP"/>
    <property type="match status" value="1"/>
</dbReference>
<dbReference type="InterPro" id="IPR004012">
    <property type="entry name" value="Run_dom"/>
</dbReference>
<dbReference type="InParanoid" id="A0A024G707"/>
<protein>
    <recommendedName>
        <fullName evidence="6">ELMO domain-containing protein</fullName>
    </recommendedName>
</protein>
<evidence type="ECO:0000313" key="4">
    <source>
        <dbReference type="EMBL" id="CCI42533.1"/>
    </source>
</evidence>
<sequence length="914" mass="104919">MEYIWSQMHNLLATSKESEKELLERREYEHHSELMAKSQRNIILEDLENSVLSLERFVSRLKSPHKPSGHDSTPAMMESVDEKQSFLNDNCKLVSALCTNIDRCVSHGLRPIHSKDDPSTVQFFGLLKWTYTRVEALRQRQLAYEMQAASTSMKYKSNASNVCEVVTQSMENKQPRHIRGFFAAIRTASSLSNVQSDEGKTRAFIRQALNMHLLKDCMELVLADNNLDLLESYYTTSALFRQRNEIKMFRSLLSSLEKHFFTFMVDDPRLDLPPDILPFSKPLPRPQSQKIQRKGPALIEPEDMISGNIRLCEEDTVTALLTEKLMSYHELYASFGTQKGGNVLAKVLQNAQQSQKISDASTAVLRFFELGYPEYQVFGTELVDVVCNPFLSSMARFDTSMGIPDVLETCFSYLYEQVDTLGLFQIHLAADHVMELRDTIEEIGAYHNKMIVDVHEATAILYQYLWEIPEALFTEERNENFLACVRTNDPASDPLKYEEQVQLLQVLVNDLPWYVKPLLERLCNLIALALKPQHAQKNGLTPYAVAHAFAPILFRGRQQDSFWEYEDANSRRYAIGHQIPVSVRARLLDLDDLDDHRSIDQIAMQTRMIRQIKQNAEDGATVLRILFQEEASILQEFREELRVKRKLLQKKVSTIERVRFQLEEEIDVGKEEHAKLVRELWERLLRRNGEEEEFHCIETLLASSRWQQSGFHTNNPLGGFRGGGLLGLKCLNYFIETYSDKAREMMERNAAPGGNRYPFPVASINVLRMMMKLLMLDEAPDVCGKLVMHHIDDPNELSRVQIKPSPPIIKLRVAERVSRTPIWRVLDDPNALPKLYSMAFMLLDLQWVSSGATQMGFQPVLDATRRQMGWLLEQGPQSVEEMWTTWIGIRGAQASENTVVNPSNRNGNTGECIV</sequence>
<dbReference type="PROSITE" id="PS50238">
    <property type="entry name" value="RHOGAP"/>
    <property type="match status" value="1"/>
</dbReference>
<evidence type="ECO:0000259" key="1">
    <source>
        <dbReference type="PROSITE" id="PS50238"/>
    </source>
</evidence>
<gene>
    <name evidence="4" type="ORF">BN9_033170</name>
</gene>
<proteinExistence type="predicted"/>
<dbReference type="InterPro" id="IPR008936">
    <property type="entry name" value="Rho_GTPase_activation_prot"/>
</dbReference>
<dbReference type="PANTHER" id="PTHR12771">
    <property type="entry name" value="ENGULFMENT AND CELL MOTILITY"/>
    <property type="match status" value="1"/>
</dbReference>
<dbReference type="CDD" id="cd17671">
    <property type="entry name" value="RUN"/>
    <property type="match status" value="1"/>
</dbReference>
<feature type="domain" description="RUN" evidence="2">
    <location>
        <begin position="88"/>
        <end position="268"/>
    </location>
</feature>